<proteinExistence type="predicted"/>
<accession>A0A835NC42</accession>
<name>A0A835NC42_9ROSI</name>
<dbReference type="EMBL" id="JADGMS010000001">
    <property type="protein sequence ID" value="KAF9689818.1"/>
    <property type="molecule type" value="Genomic_DNA"/>
</dbReference>
<dbReference type="Proteomes" id="UP000657918">
    <property type="component" value="Unassembled WGS sequence"/>
</dbReference>
<reference evidence="1 2" key="1">
    <citation type="submission" date="2020-10" db="EMBL/GenBank/DDBJ databases">
        <title>Plant Genome Project.</title>
        <authorList>
            <person name="Zhang R.-G."/>
        </authorList>
    </citation>
    <scope>NUCLEOTIDE SEQUENCE [LARGE SCALE GENOMIC DNA]</scope>
    <source>
        <strain evidence="1">FAFU-HL-1</strain>
        <tissue evidence="1">Leaf</tissue>
    </source>
</reference>
<sequence>MDVANWQIKTYAMKTSRYKGSSRSGNLLTTRSSGVGNPLTTRFSCAGYENRGSYEPNRFSEGQRHLLRKL</sequence>
<evidence type="ECO:0000313" key="1">
    <source>
        <dbReference type="EMBL" id="KAF9689818.1"/>
    </source>
</evidence>
<gene>
    <name evidence="1" type="ORF">SADUNF_Sadunf01G0132100</name>
</gene>
<organism evidence="1 2">
    <name type="scientific">Salix dunnii</name>
    <dbReference type="NCBI Taxonomy" id="1413687"/>
    <lineage>
        <taxon>Eukaryota</taxon>
        <taxon>Viridiplantae</taxon>
        <taxon>Streptophyta</taxon>
        <taxon>Embryophyta</taxon>
        <taxon>Tracheophyta</taxon>
        <taxon>Spermatophyta</taxon>
        <taxon>Magnoliopsida</taxon>
        <taxon>eudicotyledons</taxon>
        <taxon>Gunneridae</taxon>
        <taxon>Pentapetalae</taxon>
        <taxon>rosids</taxon>
        <taxon>fabids</taxon>
        <taxon>Malpighiales</taxon>
        <taxon>Salicaceae</taxon>
        <taxon>Saliceae</taxon>
        <taxon>Salix</taxon>
    </lineage>
</organism>
<keyword evidence="2" id="KW-1185">Reference proteome</keyword>
<protein>
    <submittedName>
        <fullName evidence="1">Uncharacterized protein</fullName>
    </submittedName>
</protein>
<dbReference type="AlphaFoldDB" id="A0A835NC42"/>
<comment type="caution">
    <text evidence="1">The sequence shown here is derived from an EMBL/GenBank/DDBJ whole genome shotgun (WGS) entry which is preliminary data.</text>
</comment>
<evidence type="ECO:0000313" key="2">
    <source>
        <dbReference type="Proteomes" id="UP000657918"/>
    </source>
</evidence>